<name>A0A4Q0NZX2_9FLAO</name>
<gene>
    <name evidence="1" type="ORF">DSM04_101735</name>
</gene>
<evidence type="ECO:0000313" key="2">
    <source>
        <dbReference type="Proteomes" id="UP000289821"/>
    </source>
</evidence>
<keyword evidence="2" id="KW-1185">Reference proteome</keyword>
<sequence>MIEEEIEDRIVIDSTFSQYPCAQQIVQSAYGSCTILNELLLDIFEANDKVNLTFSVDQNLNGNASTDPQFYFYPITKTMDVNISFRASYLNNVTDLSITRSTIHESVHAILVYMFEEGKLSTITGQADPDFSELFDAFIEYNRTSFTVNLNKTQHELMNNFINEMATSLSAYGNVAGYNLPFSYYRNLSYSGGILNSQTFKNSYPEYLNNLDAINNPSNRNPEHIKIIYDILSEQNNETEIYNYPDGTSYTATPKGKAINSANSPCY</sequence>
<evidence type="ECO:0000313" key="1">
    <source>
        <dbReference type="EMBL" id="RXG18533.1"/>
    </source>
</evidence>
<protein>
    <submittedName>
        <fullName evidence="1">Uncharacterized protein</fullName>
    </submittedName>
</protein>
<organism evidence="1 2">
    <name type="scientific">Leeuwenhoekiella aestuarii</name>
    <dbReference type="NCBI Taxonomy" id="2249426"/>
    <lineage>
        <taxon>Bacteria</taxon>
        <taxon>Pseudomonadati</taxon>
        <taxon>Bacteroidota</taxon>
        <taxon>Flavobacteriia</taxon>
        <taxon>Flavobacteriales</taxon>
        <taxon>Flavobacteriaceae</taxon>
        <taxon>Leeuwenhoekiella</taxon>
    </lineage>
</organism>
<dbReference type="Proteomes" id="UP000289821">
    <property type="component" value="Unassembled WGS sequence"/>
</dbReference>
<dbReference type="AlphaFoldDB" id="A0A4Q0NZX2"/>
<dbReference type="RefSeq" id="WP_128760070.1">
    <property type="nucleotide sequence ID" value="NZ_QOVI01000001.1"/>
</dbReference>
<dbReference type="EMBL" id="QOVI01000001">
    <property type="protein sequence ID" value="RXG18533.1"/>
    <property type="molecule type" value="Genomic_DNA"/>
</dbReference>
<accession>A0A4Q0NZX2</accession>
<dbReference type="OrthoDB" id="1144773at2"/>
<comment type="caution">
    <text evidence="1">The sequence shown here is derived from an EMBL/GenBank/DDBJ whole genome shotgun (WGS) entry which is preliminary data.</text>
</comment>
<proteinExistence type="predicted"/>
<reference evidence="1 2" key="1">
    <citation type="submission" date="2018-07" db="EMBL/GenBank/DDBJ databases">
        <title>Leeuwenhoekiella genomics.</title>
        <authorList>
            <person name="Tahon G."/>
            <person name="Willems A."/>
        </authorList>
    </citation>
    <scope>NUCLEOTIDE SEQUENCE [LARGE SCALE GENOMIC DNA]</scope>
    <source>
        <strain evidence="1 2">R-50232</strain>
    </source>
</reference>